<reference evidence="2" key="1">
    <citation type="submission" date="2023-03" db="EMBL/GenBank/DDBJ databases">
        <title>Massive genome expansion in bonnet fungi (Mycena s.s.) driven by repeated elements and novel gene families across ecological guilds.</title>
        <authorList>
            <consortium name="Lawrence Berkeley National Laboratory"/>
            <person name="Harder C.B."/>
            <person name="Miyauchi S."/>
            <person name="Viragh M."/>
            <person name="Kuo A."/>
            <person name="Thoen E."/>
            <person name="Andreopoulos B."/>
            <person name="Lu D."/>
            <person name="Skrede I."/>
            <person name="Drula E."/>
            <person name="Henrissat B."/>
            <person name="Morin E."/>
            <person name="Kohler A."/>
            <person name="Barry K."/>
            <person name="LaButti K."/>
            <person name="Morin E."/>
            <person name="Salamov A."/>
            <person name="Lipzen A."/>
            <person name="Mereny Z."/>
            <person name="Hegedus B."/>
            <person name="Baldrian P."/>
            <person name="Stursova M."/>
            <person name="Weitz H."/>
            <person name="Taylor A."/>
            <person name="Grigoriev I.V."/>
            <person name="Nagy L.G."/>
            <person name="Martin F."/>
            <person name="Kauserud H."/>
        </authorList>
    </citation>
    <scope>NUCLEOTIDE SEQUENCE</scope>
    <source>
        <strain evidence="2">9144</strain>
    </source>
</reference>
<accession>A0AAD6YMF0</accession>
<keyword evidence="3" id="KW-1185">Reference proteome</keyword>
<gene>
    <name evidence="2" type="ORF">GGX14DRAFT_387716</name>
</gene>
<proteinExistence type="predicted"/>
<dbReference type="Proteomes" id="UP001219525">
    <property type="component" value="Unassembled WGS sequence"/>
</dbReference>
<name>A0AAD6YMF0_9AGAR</name>
<dbReference type="EMBL" id="JARJCW010000006">
    <property type="protein sequence ID" value="KAJ7223396.1"/>
    <property type="molecule type" value="Genomic_DNA"/>
</dbReference>
<dbReference type="AlphaFoldDB" id="A0AAD6YMF0"/>
<organism evidence="2 3">
    <name type="scientific">Mycena pura</name>
    <dbReference type="NCBI Taxonomy" id="153505"/>
    <lineage>
        <taxon>Eukaryota</taxon>
        <taxon>Fungi</taxon>
        <taxon>Dikarya</taxon>
        <taxon>Basidiomycota</taxon>
        <taxon>Agaricomycotina</taxon>
        <taxon>Agaricomycetes</taxon>
        <taxon>Agaricomycetidae</taxon>
        <taxon>Agaricales</taxon>
        <taxon>Marasmiineae</taxon>
        <taxon>Mycenaceae</taxon>
        <taxon>Mycena</taxon>
    </lineage>
</organism>
<evidence type="ECO:0000313" key="3">
    <source>
        <dbReference type="Proteomes" id="UP001219525"/>
    </source>
</evidence>
<protein>
    <submittedName>
        <fullName evidence="2">Uncharacterized protein</fullName>
    </submittedName>
</protein>
<evidence type="ECO:0000313" key="2">
    <source>
        <dbReference type="EMBL" id="KAJ7223396.1"/>
    </source>
</evidence>
<feature type="compositionally biased region" description="Basic residues" evidence="1">
    <location>
        <begin position="14"/>
        <end position="25"/>
    </location>
</feature>
<evidence type="ECO:0000256" key="1">
    <source>
        <dbReference type="SAM" id="MobiDB-lite"/>
    </source>
</evidence>
<feature type="region of interest" description="Disordered" evidence="1">
    <location>
        <begin position="1"/>
        <end position="38"/>
    </location>
</feature>
<comment type="caution">
    <text evidence="2">The sequence shown here is derived from an EMBL/GenBank/DDBJ whole genome shotgun (WGS) entry which is preliminary data.</text>
</comment>
<sequence length="137" mass="15047">MASAHASDWNHQPNQKRRRRDRRTRTYGGAHDVTQAPAAGGAFPVSRHARLALTLRRPSTAWPASSVRASKACIPVHWARGGAAATIGVQGIVVAQGISAQWWSPFNRCTRNTKYGKPYLEAANRSFGNHSVTQTFR</sequence>